<keyword evidence="2" id="KW-1185">Reference proteome</keyword>
<proteinExistence type="predicted"/>
<comment type="caution">
    <text evidence="1">The sequence shown here is derived from an EMBL/GenBank/DDBJ whole genome shotgun (WGS) entry which is preliminary data.</text>
</comment>
<dbReference type="Proteomes" id="UP000641646">
    <property type="component" value="Unassembled WGS sequence"/>
</dbReference>
<gene>
    <name evidence="1" type="ORF">H6G03_33515</name>
</gene>
<reference evidence="1" key="1">
    <citation type="journal article" date="2015" name="ISME J.">
        <title>Draft Genome Sequence of Streptomyces incarnatus NRRL8089, which Produces the Nucleoside Antibiotic Sinefungin.</title>
        <authorList>
            <person name="Oshima K."/>
            <person name="Hattori M."/>
            <person name="Shimizu H."/>
            <person name="Fukuda K."/>
            <person name="Nemoto M."/>
            <person name="Inagaki K."/>
            <person name="Tamura T."/>
        </authorList>
    </citation>
    <scope>NUCLEOTIDE SEQUENCE</scope>
    <source>
        <strain evidence="1">FACHB-1375</strain>
    </source>
</reference>
<dbReference type="RefSeq" id="WP_190474726.1">
    <property type="nucleotide sequence ID" value="NZ_JACJPW010000152.1"/>
</dbReference>
<protein>
    <submittedName>
        <fullName evidence="1">Uncharacterized protein</fullName>
    </submittedName>
</protein>
<evidence type="ECO:0000313" key="1">
    <source>
        <dbReference type="EMBL" id="MBD2185924.1"/>
    </source>
</evidence>
<organism evidence="1 2">
    <name type="scientific">Aerosakkonema funiforme FACHB-1375</name>
    <dbReference type="NCBI Taxonomy" id="2949571"/>
    <lineage>
        <taxon>Bacteria</taxon>
        <taxon>Bacillati</taxon>
        <taxon>Cyanobacteriota</taxon>
        <taxon>Cyanophyceae</taxon>
        <taxon>Oscillatoriophycideae</taxon>
        <taxon>Aerosakkonematales</taxon>
        <taxon>Aerosakkonemataceae</taxon>
        <taxon>Aerosakkonema</taxon>
    </lineage>
</organism>
<accession>A0A926VNV7</accession>
<name>A0A926VNV7_9CYAN</name>
<dbReference type="AlphaFoldDB" id="A0A926VNV7"/>
<evidence type="ECO:0000313" key="2">
    <source>
        <dbReference type="Proteomes" id="UP000641646"/>
    </source>
</evidence>
<sequence length="69" mass="7984">MENSIPKTSSFVPSELYEILARIANSHQITAADQDVLRKAFLENQLNEEEHRVVNRLHRALMKGRIKLI</sequence>
<dbReference type="EMBL" id="JACJPW010000152">
    <property type="protein sequence ID" value="MBD2185924.1"/>
    <property type="molecule type" value="Genomic_DNA"/>
</dbReference>
<reference evidence="1" key="2">
    <citation type="submission" date="2020-08" db="EMBL/GenBank/DDBJ databases">
        <authorList>
            <person name="Chen M."/>
            <person name="Teng W."/>
            <person name="Zhao L."/>
            <person name="Hu C."/>
            <person name="Zhou Y."/>
            <person name="Han B."/>
            <person name="Song L."/>
            <person name="Shu W."/>
        </authorList>
    </citation>
    <scope>NUCLEOTIDE SEQUENCE</scope>
    <source>
        <strain evidence="1">FACHB-1375</strain>
    </source>
</reference>